<feature type="region of interest" description="Disordered" evidence="8">
    <location>
        <begin position="235"/>
        <end position="294"/>
    </location>
</feature>
<evidence type="ECO:0000313" key="11">
    <source>
        <dbReference type="EMBL" id="ALY06845.1"/>
    </source>
</evidence>
<keyword evidence="2" id="KW-1188">Viral release from host cell</keyword>
<feature type="compositionally biased region" description="Acidic residues" evidence="8">
    <location>
        <begin position="239"/>
        <end position="258"/>
    </location>
</feature>
<dbReference type="Pfam" id="PF05065">
    <property type="entry name" value="Phage_capsid"/>
    <property type="match status" value="1"/>
</dbReference>
<evidence type="ECO:0000256" key="7">
    <source>
        <dbReference type="ARBA" id="ARBA00023045"/>
    </source>
</evidence>
<feature type="domain" description="Phage capsid-like C-terminal" evidence="10">
    <location>
        <begin position="441"/>
        <end position="725"/>
    </location>
</feature>
<name>A0A1I9KK60_9CAUD</name>
<evidence type="ECO:0000256" key="2">
    <source>
        <dbReference type="ARBA" id="ARBA00022612"/>
    </source>
</evidence>
<dbReference type="InterPro" id="IPR024455">
    <property type="entry name" value="Phage_capsid"/>
</dbReference>
<dbReference type="GO" id="GO:0008233">
    <property type="term" value="F:peptidase activity"/>
    <property type="evidence" value="ECO:0007669"/>
    <property type="project" value="UniProtKB-KW"/>
</dbReference>
<sequence length="729" mass="79273">MSADGSPFRETISPTAFESAISDGDVIDFYAEHDSDKLLATTANGSLVLRVDDQGLYMEAQILDTNDGRDTYELIKTGVITSMSFGFIVLDDSWDMDGGDFDDGVPLRTVNELFLKEVSAVRFPAYLSSSIEARGLKTLRDLEKRGIKSVSEIVNIKKEGNDLKLDSVETRDLCEELERRAGKLPANEVVVKPAKRDDQPDGKDAVTDTKQTIDLDDFAATLTQSILTGIQGVLSARDDDSDVPEPDDSGDAPEDTQTDDDKPKDGVQVPAGKKPSKKDDEKKKQENGVLKHLSSMKKLEAWQMKTKKGLLEKRTALKEKLGGFKDAIDNKTITDDQIKEMRSIKDDISKINDDIAELDEERRNAVPANNERSVEMEKKQFKALEKRATADMIRGKLRGSEAAKKYVEAVKEQKDLPQESRDLPDNGLSWGNAVNGTSSNGGVLIPTSVSQTIIQKLQETSPVFALSNKVGSMNGNLEVVRENDTSDDGFVGELEAVKAQTPTLKYVTLTQKRVGAALQLSEMMINDSAPDVVDYAIGRLGRSLGKAIERAVLVGAKTGEDANKTFKPVIGADDVKVVTLAGATPTLDEMLDFTMSINPAYLDQAIFVMSRDAFNAVSKLKDDDNEHLIFKPQMQTAIAGAVGVRPGYSFQGIPVFVSDVLNGNKNGQIILGNFNAGYTIMTKQGLQLTHVVSDTTQAMTGGHLVVLNGYMDGTVTNPSAFVVAKPASN</sequence>
<dbReference type="InterPro" id="IPR006433">
    <property type="entry name" value="Prohead_protease"/>
</dbReference>
<evidence type="ECO:0000256" key="8">
    <source>
        <dbReference type="SAM" id="MobiDB-lite"/>
    </source>
</evidence>
<feature type="domain" description="Prohead serine protease" evidence="9">
    <location>
        <begin position="7"/>
        <end position="134"/>
    </location>
</feature>
<dbReference type="GO" id="GO:0046797">
    <property type="term" value="P:viral procapsid maturation"/>
    <property type="evidence" value="ECO:0007669"/>
    <property type="project" value="UniProtKB-KW"/>
</dbReference>
<evidence type="ECO:0000256" key="1">
    <source>
        <dbReference type="ARBA" id="ARBA00004328"/>
    </source>
</evidence>
<accession>A0A1I9KK60</accession>
<dbReference type="GO" id="GO:0006508">
    <property type="term" value="P:proteolysis"/>
    <property type="evidence" value="ECO:0007669"/>
    <property type="project" value="UniProtKB-KW"/>
</dbReference>
<comment type="subcellular location">
    <subcellularLocation>
        <location evidence="1">Virion</location>
    </subcellularLocation>
</comment>
<organism evidence="11 12">
    <name type="scientific">Lactobacillus phage SA-C12</name>
    <dbReference type="NCBI Taxonomy" id="1755697"/>
    <lineage>
        <taxon>Viruses</taxon>
        <taxon>Duplodnaviria</taxon>
        <taxon>Heunggongvirae</taxon>
        <taxon>Uroviricota</taxon>
        <taxon>Caudoviricetes</taxon>
        <taxon>Tybeckvirinae</taxon>
        <taxon>Lenusvirus</taxon>
        <taxon>Lenusvirus SAC12</taxon>
    </lineage>
</organism>
<proteinExistence type="predicted"/>
<keyword evidence="12" id="KW-1185">Reference proteome</keyword>
<keyword evidence="3" id="KW-0645">Protease</keyword>
<dbReference type="InterPro" id="IPR054613">
    <property type="entry name" value="Peptidase_S78_dom"/>
</dbReference>
<evidence type="ECO:0000259" key="10">
    <source>
        <dbReference type="Pfam" id="PF05065"/>
    </source>
</evidence>
<feature type="compositionally biased region" description="Basic and acidic residues" evidence="8">
    <location>
        <begin position="277"/>
        <end position="286"/>
    </location>
</feature>
<keyword evidence="5" id="KW-0946">Virion</keyword>
<feature type="compositionally biased region" description="Basic and acidic residues" evidence="8">
    <location>
        <begin position="194"/>
        <end position="208"/>
    </location>
</feature>
<evidence type="ECO:0000256" key="3">
    <source>
        <dbReference type="ARBA" id="ARBA00022670"/>
    </source>
</evidence>
<dbReference type="NCBIfam" id="TIGR01543">
    <property type="entry name" value="proheadase_HK97"/>
    <property type="match status" value="1"/>
</dbReference>
<evidence type="ECO:0000256" key="4">
    <source>
        <dbReference type="ARBA" id="ARBA00022801"/>
    </source>
</evidence>
<gene>
    <name evidence="11" type="ORF">SAC12_023</name>
</gene>
<dbReference type="Gene3D" id="3.30.2400.10">
    <property type="entry name" value="Major capsid protein gp5"/>
    <property type="match status" value="1"/>
</dbReference>
<evidence type="ECO:0000259" key="9">
    <source>
        <dbReference type="Pfam" id="PF04586"/>
    </source>
</evidence>
<keyword evidence="4" id="KW-0378">Hydrolase</keyword>
<dbReference type="Gene3D" id="3.30.2320.10">
    <property type="entry name" value="hypothetical protein PF0899 domain"/>
    <property type="match status" value="1"/>
</dbReference>
<dbReference type="Proteomes" id="UP000223158">
    <property type="component" value="Segment"/>
</dbReference>
<keyword evidence="7" id="KW-1273">Viral capsid maturation</keyword>
<dbReference type="GO" id="GO:0044423">
    <property type="term" value="C:virion component"/>
    <property type="evidence" value="ECO:0007669"/>
    <property type="project" value="UniProtKB-KW"/>
</dbReference>
<dbReference type="SUPFAM" id="SSF56563">
    <property type="entry name" value="Major capsid protein gp5"/>
    <property type="match status" value="1"/>
</dbReference>
<dbReference type="Pfam" id="PF04586">
    <property type="entry name" value="Peptidase_S78"/>
    <property type="match status" value="1"/>
</dbReference>
<evidence type="ECO:0000256" key="5">
    <source>
        <dbReference type="ARBA" id="ARBA00022844"/>
    </source>
</evidence>
<evidence type="ECO:0000256" key="6">
    <source>
        <dbReference type="ARBA" id="ARBA00022950"/>
    </source>
</evidence>
<protein>
    <submittedName>
        <fullName evidence="11">Major capsid protein</fullName>
    </submittedName>
</protein>
<keyword evidence="6" id="KW-0118">Viral capsid assembly</keyword>
<feature type="region of interest" description="Disordered" evidence="8">
    <location>
        <begin position="188"/>
        <end position="208"/>
    </location>
</feature>
<dbReference type="EMBL" id="KU052488">
    <property type="protein sequence ID" value="ALY06845.1"/>
    <property type="molecule type" value="Genomic_DNA"/>
</dbReference>
<dbReference type="InterPro" id="IPR054612">
    <property type="entry name" value="Phage_capsid-like_C"/>
</dbReference>
<evidence type="ECO:0000313" key="12">
    <source>
        <dbReference type="Proteomes" id="UP000223158"/>
    </source>
</evidence>
<dbReference type="NCBIfam" id="TIGR01554">
    <property type="entry name" value="major_cap_HK97"/>
    <property type="match status" value="1"/>
</dbReference>
<reference evidence="11 12" key="1">
    <citation type="submission" date="2015-11" db="EMBL/GenBank/DDBJ databases">
        <title>Lactobacillus brevis bacteriophage SA-C12: a mosaic Myoviridae member.</title>
        <authorList>
            <person name="Mahony J."/>
        </authorList>
    </citation>
    <scope>NUCLEOTIDE SEQUENCE [LARGE SCALE GENOMIC DNA]</scope>
</reference>